<dbReference type="STRING" id="258515.SAMN05192585_1247"/>
<evidence type="ECO:0000256" key="1">
    <source>
        <dbReference type="ARBA" id="ARBA00008348"/>
    </source>
</evidence>
<dbReference type="Proteomes" id="UP000199182">
    <property type="component" value="Unassembled WGS sequence"/>
</dbReference>
<comment type="similarity">
    <text evidence="1 5">Belongs to the pseudouridine synthase RsuA family.</text>
</comment>
<dbReference type="EMBL" id="FNID01000024">
    <property type="protein sequence ID" value="SDN59122.1"/>
    <property type="molecule type" value="Genomic_DNA"/>
</dbReference>
<dbReference type="CDD" id="cd02553">
    <property type="entry name" value="PseudoU_synth_RsuA"/>
    <property type="match status" value="1"/>
</dbReference>
<name>A0A1H0CMN5_9FIRM</name>
<dbReference type="PANTHER" id="PTHR47683">
    <property type="entry name" value="PSEUDOURIDINE SYNTHASE FAMILY PROTEIN-RELATED"/>
    <property type="match status" value="1"/>
</dbReference>
<dbReference type="InterPro" id="IPR002942">
    <property type="entry name" value="S4_RNA-bd"/>
</dbReference>
<dbReference type="PANTHER" id="PTHR47683:SF4">
    <property type="entry name" value="PSEUDOURIDINE SYNTHASE"/>
    <property type="match status" value="1"/>
</dbReference>
<sequence length="241" mass="26526">MEKLRIDKILSGQMNLSRGEVKKMIAMGQVVVNGVPVRSPAEKADPLSDEIKADGEIISYKEHIYIMLNKPAGVVSATRDNKTKTVLDLVPPALWRRDLFPAGRLDKDTVGFVLITDDGALAHRMLAPKSHVPKTYLVVIDKPIGGAEIQRLESGIDIGGGEVCKKARVTVVKEGEQPTVEVVISEGMYHQIKRMFEAVGCKVIHLKRIKIGALPLDESLPEGACKEIINKDVEKLLTRDF</sequence>
<dbReference type="SUPFAM" id="SSF55120">
    <property type="entry name" value="Pseudouridine synthase"/>
    <property type="match status" value="1"/>
</dbReference>
<dbReference type="InterPro" id="IPR018496">
    <property type="entry name" value="PsdUridine_synth_RsuA/RluB_CS"/>
</dbReference>
<feature type="domain" description="RNA-binding S4" evidence="6">
    <location>
        <begin position="4"/>
        <end position="62"/>
    </location>
</feature>
<dbReference type="SUPFAM" id="SSF55174">
    <property type="entry name" value="Alpha-L RNA-binding motif"/>
    <property type="match status" value="1"/>
</dbReference>
<dbReference type="GO" id="GO:0120159">
    <property type="term" value="F:rRNA pseudouridine synthase activity"/>
    <property type="evidence" value="ECO:0007669"/>
    <property type="project" value="UniProtKB-ARBA"/>
</dbReference>
<keyword evidence="3 5" id="KW-0413">Isomerase</keyword>
<keyword evidence="8" id="KW-1185">Reference proteome</keyword>
<dbReference type="Pfam" id="PF01479">
    <property type="entry name" value="S4"/>
    <property type="match status" value="1"/>
</dbReference>
<reference evidence="7 8" key="1">
    <citation type="submission" date="2016-10" db="EMBL/GenBank/DDBJ databases">
        <authorList>
            <person name="de Groot N.N."/>
        </authorList>
    </citation>
    <scope>NUCLEOTIDE SEQUENCE [LARGE SCALE GENOMIC DNA]</scope>
    <source>
        <strain evidence="7 8">CGMCC 1.5012</strain>
    </source>
</reference>
<dbReference type="GO" id="GO:0005829">
    <property type="term" value="C:cytosol"/>
    <property type="evidence" value="ECO:0007669"/>
    <property type="project" value="UniProtKB-ARBA"/>
</dbReference>
<keyword evidence="2 4" id="KW-0694">RNA-binding</keyword>
<dbReference type="RefSeq" id="WP_092641191.1">
    <property type="nucleotide sequence ID" value="NZ_FNID01000024.1"/>
</dbReference>
<evidence type="ECO:0000259" key="6">
    <source>
        <dbReference type="SMART" id="SM00363"/>
    </source>
</evidence>
<dbReference type="InterPro" id="IPR020094">
    <property type="entry name" value="TruA/RsuA/RluB/E/F_N"/>
</dbReference>
<dbReference type="GO" id="GO:0003723">
    <property type="term" value="F:RNA binding"/>
    <property type="evidence" value="ECO:0007669"/>
    <property type="project" value="UniProtKB-KW"/>
</dbReference>
<dbReference type="Gene3D" id="3.30.70.1560">
    <property type="entry name" value="Alpha-L RNA-binding motif"/>
    <property type="match status" value="1"/>
</dbReference>
<dbReference type="SMART" id="SM00363">
    <property type="entry name" value="S4"/>
    <property type="match status" value="1"/>
</dbReference>
<dbReference type="InterPro" id="IPR036986">
    <property type="entry name" value="S4_RNA-bd_sf"/>
</dbReference>
<dbReference type="PROSITE" id="PS50889">
    <property type="entry name" value="S4"/>
    <property type="match status" value="1"/>
</dbReference>
<dbReference type="InterPro" id="IPR000748">
    <property type="entry name" value="PsdUridine_synth_RsuA/RluB/E/F"/>
</dbReference>
<dbReference type="InterPro" id="IPR042092">
    <property type="entry name" value="PsdUridine_s_RsuA/RluB/E/F_cat"/>
</dbReference>
<dbReference type="AlphaFoldDB" id="A0A1H0CMN5"/>
<dbReference type="GO" id="GO:0000455">
    <property type="term" value="P:enzyme-directed rRNA pseudouridine synthesis"/>
    <property type="evidence" value="ECO:0007669"/>
    <property type="project" value="UniProtKB-ARBA"/>
</dbReference>
<dbReference type="Pfam" id="PF00849">
    <property type="entry name" value="PseudoU_synth_2"/>
    <property type="match status" value="1"/>
</dbReference>
<dbReference type="InterPro" id="IPR006145">
    <property type="entry name" value="PsdUridine_synth_RsuA/RluA"/>
</dbReference>
<dbReference type="PROSITE" id="PS01149">
    <property type="entry name" value="PSI_RSU"/>
    <property type="match status" value="1"/>
</dbReference>
<evidence type="ECO:0000313" key="8">
    <source>
        <dbReference type="Proteomes" id="UP000199182"/>
    </source>
</evidence>
<evidence type="ECO:0000256" key="4">
    <source>
        <dbReference type="PROSITE-ProRule" id="PRU00182"/>
    </source>
</evidence>
<dbReference type="CDD" id="cd00165">
    <property type="entry name" value="S4"/>
    <property type="match status" value="1"/>
</dbReference>
<protein>
    <recommendedName>
        <fullName evidence="5">Pseudouridine synthase</fullName>
        <ecNumber evidence="5">5.4.99.-</ecNumber>
    </recommendedName>
</protein>
<dbReference type="NCBIfam" id="TIGR00093">
    <property type="entry name" value="pseudouridine synthase"/>
    <property type="match status" value="1"/>
</dbReference>
<accession>A0A1H0CMN5</accession>
<dbReference type="FunFam" id="3.30.70.1560:FF:000001">
    <property type="entry name" value="Pseudouridine synthase"/>
    <property type="match status" value="1"/>
</dbReference>
<evidence type="ECO:0000256" key="5">
    <source>
        <dbReference type="RuleBase" id="RU003887"/>
    </source>
</evidence>
<dbReference type="EC" id="5.4.99.-" evidence="5"/>
<gene>
    <name evidence="7" type="ORF">SAMN05192585_1247</name>
</gene>
<evidence type="ECO:0000313" key="7">
    <source>
        <dbReference type="EMBL" id="SDN59122.1"/>
    </source>
</evidence>
<evidence type="ECO:0000256" key="2">
    <source>
        <dbReference type="ARBA" id="ARBA00022884"/>
    </source>
</evidence>
<dbReference type="InterPro" id="IPR020103">
    <property type="entry name" value="PsdUridine_synth_cat_dom_sf"/>
</dbReference>
<organism evidence="7 8">
    <name type="scientific">Acetanaerobacterium elongatum</name>
    <dbReference type="NCBI Taxonomy" id="258515"/>
    <lineage>
        <taxon>Bacteria</taxon>
        <taxon>Bacillati</taxon>
        <taxon>Bacillota</taxon>
        <taxon>Clostridia</taxon>
        <taxon>Eubacteriales</taxon>
        <taxon>Oscillospiraceae</taxon>
        <taxon>Acetanaerobacterium</taxon>
    </lineage>
</organism>
<dbReference type="Gene3D" id="3.10.290.10">
    <property type="entry name" value="RNA-binding S4 domain"/>
    <property type="match status" value="1"/>
</dbReference>
<dbReference type="InterPro" id="IPR050343">
    <property type="entry name" value="RsuA_PseudoU_synthase"/>
</dbReference>
<evidence type="ECO:0000256" key="3">
    <source>
        <dbReference type="ARBA" id="ARBA00023235"/>
    </source>
</evidence>
<dbReference type="Gene3D" id="3.30.70.580">
    <property type="entry name" value="Pseudouridine synthase I, catalytic domain, N-terminal subdomain"/>
    <property type="match status" value="1"/>
</dbReference>
<dbReference type="OrthoDB" id="9807213at2"/>
<proteinExistence type="inferred from homology"/>